<evidence type="ECO:0000256" key="10">
    <source>
        <dbReference type="ARBA" id="ARBA00047781"/>
    </source>
</evidence>
<dbReference type="InterPro" id="IPR027417">
    <property type="entry name" value="P-loop_NTPase"/>
</dbReference>
<feature type="domain" description="CTP synthase N-terminal" evidence="13">
    <location>
        <begin position="17"/>
        <end position="281"/>
    </location>
</feature>
<keyword evidence="8 11" id="KW-0315">Glutamine amidotransferase</keyword>
<keyword evidence="3 11" id="KW-0436">Ligase</keyword>
<dbReference type="FunFam" id="3.40.50.300:FF:000009">
    <property type="entry name" value="CTP synthase"/>
    <property type="match status" value="1"/>
</dbReference>
<comment type="miscellaneous">
    <text evidence="11">CTPSs have evolved a hybrid strategy for distinguishing between UTP and CTP. The overlapping regions of the product feedback inhibitory and substrate sites recognize a common feature in both compounds, the triphosphate moiety. To differentiate isosteric substrate and product pyrimidine rings, an additional pocket far from the expected kinase/ligase catalytic site, specifically recognizes the cytosine and ribose portions of the product inhibitor.</text>
</comment>
<keyword evidence="5 11" id="KW-0547">Nucleotide-binding</keyword>
<keyword evidence="6 11" id="KW-0067">ATP-binding</keyword>
<evidence type="ECO:0000256" key="8">
    <source>
        <dbReference type="ARBA" id="ARBA00022962"/>
    </source>
</evidence>
<dbReference type="GO" id="GO:0004359">
    <property type="term" value="F:glutaminase activity"/>
    <property type="evidence" value="ECO:0007669"/>
    <property type="project" value="RHEA"/>
</dbReference>
<dbReference type="GO" id="GO:0003883">
    <property type="term" value="F:CTP synthase activity"/>
    <property type="evidence" value="ECO:0007669"/>
    <property type="project" value="UniProtKB-UniRule"/>
</dbReference>
<dbReference type="InterPro" id="IPR017926">
    <property type="entry name" value="GATASE"/>
</dbReference>
<keyword evidence="9 11" id="KW-0665">Pyrimidine biosynthesis</keyword>
<dbReference type="HAMAP" id="MF_01227">
    <property type="entry name" value="PyrG"/>
    <property type="match status" value="1"/>
</dbReference>
<dbReference type="PATRIC" id="fig|1291379.3.peg.265"/>
<feature type="binding site" evidence="11">
    <location>
        <position position="420"/>
    </location>
    <ligand>
        <name>L-glutamine</name>
        <dbReference type="ChEBI" id="CHEBI:58359"/>
    </ligand>
</feature>
<dbReference type="HOGENOM" id="CLU_011675_5_0_12"/>
<dbReference type="PANTHER" id="PTHR11550">
    <property type="entry name" value="CTP SYNTHASE"/>
    <property type="match status" value="1"/>
</dbReference>
<feature type="binding site" evidence="11">
    <location>
        <position position="476"/>
    </location>
    <ligand>
        <name>L-glutamine</name>
        <dbReference type="ChEBI" id="CHEBI:58359"/>
    </ligand>
</feature>
<feature type="binding site" evidence="11">
    <location>
        <position position="85"/>
    </location>
    <ligand>
        <name>ATP</name>
        <dbReference type="ChEBI" id="CHEBI:30616"/>
    </ligand>
</feature>
<dbReference type="InterPro" id="IPR029062">
    <property type="entry name" value="Class_I_gatase-like"/>
</dbReference>
<dbReference type="NCBIfam" id="TIGR00337">
    <property type="entry name" value="PyrG"/>
    <property type="match status" value="1"/>
</dbReference>
<evidence type="ECO:0000256" key="6">
    <source>
        <dbReference type="ARBA" id="ARBA00022840"/>
    </source>
</evidence>
<comment type="subunit">
    <text evidence="11">Homotetramer.</text>
</comment>
<feature type="binding site" evidence="11">
    <location>
        <position position="256"/>
    </location>
    <ligand>
        <name>ATP</name>
        <dbReference type="ChEBI" id="CHEBI:30616"/>
    </ligand>
</feature>
<feature type="active site" evidence="11">
    <location>
        <position position="523"/>
    </location>
</feature>
<keyword evidence="4 11" id="KW-0479">Metal-binding</keyword>
<feature type="active site" evidence="11">
    <location>
        <position position="521"/>
    </location>
</feature>
<feature type="binding site" evidence="11">
    <location>
        <position position="238"/>
    </location>
    <ligand>
        <name>UTP</name>
        <dbReference type="ChEBI" id="CHEBI:46398"/>
    </ligand>
</feature>
<feature type="binding site" evidence="11">
    <location>
        <position position="27"/>
    </location>
    <ligand>
        <name>CTP</name>
        <dbReference type="ChEBI" id="CHEBI:37563"/>
        <note>allosteric inhibitor</note>
    </ligand>
</feature>
<evidence type="ECO:0000256" key="1">
    <source>
        <dbReference type="ARBA" id="ARBA00005171"/>
    </source>
</evidence>
<dbReference type="SUPFAM" id="SSF52540">
    <property type="entry name" value="P-loop containing nucleoside triphosphate hydrolases"/>
    <property type="match status" value="1"/>
</dbReference>
<sequence length="550" mass="61853">MFKYNPFLFWRIFMRSKFIFITGGVVSSLGKGLTAASIGMLLKRRGYSVINQKFDPYLNVDPGTMNPYQHGEVFVTEDGGETDLDLGHYERFTDVPLHKFNSTTAGKVYLAILDKERAGGYNGGTVQVVPHVTDEIQSRIMSTATHTDADFIISEIGGTVGDIEALPFIEAIRQIRYAVGKENCMFVHLGLLPYLKECGEIKTKPMQHSVKELLGFGIQPDILVCRSEKPLSKSVKEKLSLFSNIPQDAIIENLTAKSIYEVPLMLEEAGLGKVLCKLFNIEDKKPDLEEWKKIVHTYHHPEKSVTIALVGKYVELPDAYLSVVEALTAAGIYHKTEIKLVWADSKKISSLDDAKKVLKGANGVIVPGGFGDRGIEGMLFAAQFARENKIPYFGICLGMQIAVIEYALNVLKLPEANSSEFDKNCQSPVIDLMPDQKDVQLGGTLRLGLYRCMIASNSLAEKAYKTHEIQERHRHRYEFNNLYREKFEKSDMIFSGINPERNLVEIVELKNHPWFVAAQFHPEFASRPNKPQALFKDFIEAAVKNHKIQV</sequence>
<dbReference type="GO" id="GO:0042802">
    <property type="term" value="F:identical protein binding"/>
    <property type="evidence" value="ECO:0007669"/>
    <property type="project" value="TreeGrafter"/>
</dbReference>
<organism evidence="14 15">
    <name type="scientific">Treponema pedis str. T A4</name>
    <dbReference type="NCBI Taxonomy" id="1291379"/>
    <lineage>
        <taxon>Bacteria</taxon>
        <taxon>Pseudomonadati</taxon>
        <taxon>Spirochaetota</taxon>
        <taxon>Spirochaetia</taxon>
        <taxon>Spirochaetales</taxon>
        <taxon>Treponemataceae</taxon>
        <taxon>Treponema</taxon>
    </lineage>
</organism>
<dbReference type="GO" id="GO:0046872">
    <property type="term" value="F:metal ion binding"/>
    <property type="evidence" value="ECO:0007669"/>
    <property type="project" value="UniProtKB-KW"/>
</dbReference>
<evidence type="ECO:0000256" key="11">
    <source>
        <dbReference type="HAMAP-Rule" id="MF_01227"/>
    </source>
</evidence>
<dbReference type="GO" id="GO:0044210">
    <property type="term" value="P:'de novo' CTP biosynthetic process"/>
    <property type="evidence" value="ECO:0007669"/>
    <property type="project" value="UniProtKB-UniRule"/>
</dbReference>
<dbReference type="CDD" id="cd01746">
    <property type="entry name" value="GATase1_CTP_Synthase"/>
    <property type="match status" value="1"/>
</dbReference>
<evidence type="ECO:0000256" key="2">
    <source>
        <dbReference type="ARBA" id="ARBA00007533"/>
    </source>
</evidence>
<dbReference type="Gene3D" id="3.40.50.300">
    <property type="entry name" value="P-loop containing nucleotide triphosphate hydrolases"/>
    <property type="match status" value="1"/>
</dbReference>
<dbReference type="InterPro" id="IPR033828">
    <property type="entry name" value="GATase1_CTP_Synthase"/>
</dbReference>
<evidence type="ECO:0000313" key="15">
    <source>
        <dbReference type="Proteomes" id="UP000015620"/>
    </source>
</evidence>
<accession>S5ZJN6</accession>
<dbReference type="EMBL" id="CP004120">
    <property type="protein sequence ID" value="AGT42762.1"/>
    <property type="molecule type" value="Genomic_DNA"/>
</dbReference>
<feature type="binding site" evidence="11">
    <location>
        <begin position="202"/>
        <end position="207"/>
    </location>
    <ligand>
        <name>CTP</name>
        <dbReference type="ChEBI" id="CHEBI:37563"/>
        <note>allosteric inhibitor</note>
    </ligand>
</feature>
<evidence type="ECO:0000313" key="14">
    <source>
        <dbReference type="EMBL" id="AGT42762.1"/>
    </source>
</evidence>
<gene>
    <name evidence="11 14" type="primary">pyrG</name>
    <name evidence="14" type="ORF">TPE_0266</name>
</gene>
<feature type="binding site" evidence="11">
    <location>
        <begin position="397"/>
        <end position="400"/>
    </location>
    <ligand>
        <name>L-glutamine</name>
        <dbReference type="ChEBI" id="CHEBI:58359"/>
    </ligand>
</feature>
<evidence type="ECO:0000256" key="7">
    <source>
        <dbReference type="ARBA" id="ARBA00022842"/>
    </source>
</evidence>
<dbReference type="KEGG" id="tped:TPE_0266"/>
<evidence type="ECO:0000256" key="9">
    <source>
        <dbReference type="ARBA" id="ARBA00022975"/>
    </source>
</evidence>
<feature type="binding site" evidence="11">
    <location>
        <begin position="28"/>
        <end position="33"/>
    </location>
    <ligand>
        <name>ATP</name>
        <dbReference type="ChEBI" id="CHEBI:30616"/>
    </ligand>
</feature>
<dbReference type="AlphaFoldDB" id="S5ZJN6"/>
<feature type="binding site" evidence="11">
    <location>
        <position position="238"/>
    </location>
    <ligand>
        <name>CTP</name>
        <dbReference type="ChEBI" id="CHEBI:37563"/>
        <note>allosteric inhibitor</note>
    </ligand>
</feature>
<feature type="binding site" evidence="11">
    <location>
        <begin position="202"/>
        <end position="207"/>
    </location>
    <ligand>
        <name>UTP</name>
        <dbReference type="ChEBI" id="CHEBI:46398"/>
    </ligand>
</feature>
<name>S5ZJN6_9SPIR</name>
<dbReference type="STRING" id="1291379.TPE_0266"/>
<comment type="caution">
    <text evidence="11">Lacks conserved residue(s) required for the propagation of feature annotation.</text>
</comment>
<feature type="binding site" evidence="11">
    <location>
        <position position="155"/>
    </location>
    <ligand>
        <name>Mg(2+)</name>
        <dbReference type="ChEBI" id="CHEBI:18420"/>
    </ligand>
</feature>
<comment type="catalytic activity">
    <reaction evidence="10 11">
        <text>UTP + L-glutamine + ATP + H2O = CTP + L-glutamate + ADP + phosphate + 2 H(+)</text>
        <dbReference type="Rhea" id="RHEA:26426"/>
        <dbReference type="ChEBI" id="CHEBI:15377"/>
        <dbReference type="ChEBI" id="CHEBI:15378"/>
        <dbReference type="ChEBI" id="CHEBI:29985"/>
        <dbReference type="ChEBI" id="CHEBI:30616"/>
        <dbReference type="ChEBI" id="CHEBI:37563"/>
        <dbReference type="ChEBI" id="CHEBI:43474"/>
        <dbReference type="ChEBI" id="CHEBI:46398"/>
        <dbReference type="ChEBI" id="CHEBI:58359"/>
        <dbReference type="ChEBI" id="CHEBI:456216"/>
        <dbReference type="EC" id="6.3.4.2"/>
    </reaction>
</comment>
<evidence type="ECO:0000256" key="4">
    <source>
        <dbReference type="ARBA" id="ARBA00022723"/>
    </source>
</evidence>
<keyword evidence="15" id="KW-1185">Reference proteome</keyword>
<comment type="catalytic activity">
    <reaction evidence="11">
        <text>L-glutamine + H2O = L-glutamate + NH4(+)</text>
        <dbReference type="Rhea" id="RHEA:15889"/>
        <dbReference type="ChEBI" id="CHEBI:15377"/>
        <dbReference type="ChEBI" id="CHEBI:28938"/>
        <dbReference type="ChEBI" id="CHEBI:29985"/>
        <dbReference type="ChEBI" id="CHEBI:58359"/>
    </reaction>
</comment>
<dbReference type="GO" id="GO:0097268">
    <property type="term" value="C:cytoophidium"/>
    <property type="evidence" value="ECO:0007669"/>
    <property type="project" value="UniProtKB-ARBA"/>
</dbReference>
<dbReference type="Gene3D" id="3.40.50.880">
    <property type="match status" value="1"/>
</dbReference>
<keyword evidence="7 11" id="KW-0460">Magnesium</keyword>
<dbReference type="EC" id="6.3.4.2" evidence="11"/>
<dbReference type="UniPathway" id="UPA00159">
    <property type="reaction ID" value="UER00277"/>
</dbReference>
<protein>
    <recommendedName>
        <fullName evidence="11">CTP synthase</fullName>
        <ecNumber evidence="11">6.3.4.2</ecNumber>
    </recommendedName>
    <alternativeName>
        <fullName evidence="11">Cytidine 5'-triphosphate synthase</fullName>
    </alternativeName>
    <alternativeName>
        <fullName evidence="11">Cytidine triphosphate synthetase</fullName>
        <shortName evidence="11">CTP synthetase</shortName>
        <shortName evidence="11">CTPS</shortName>
    </alternativeName>
    <alternativeName>
        <fullName evidence="11">UTP--ammonia ligase</fullName>
    </alternativeName>
</protein>
<dbReference type="NCBIfam" id="NF003792">
    <property type="entry name" value="PRK05380.1"/>
    <property type="match status" value="1"/>
</dbReference>
<feature type="active site" description="Nucleophile; for glutamine hydrolysis" evidence="11">
    <location>
        <position position="396"/>
    </location>
</feature>
<feature type="binding site" evidence="11">
    <location>
        <begin position="162"/>
        <end position="164"/>
    </location>
    <ligand>
        <name>CTP</name>
        <dbReference type="ChEBI" id="CHEBI:37563"/>
        <note>allosteric inhibitor</note>
    </ligand>
</feature>
<comment type="pathway">
    <text evidence="1 11">Pyrimidine metabolism; CTP biosynthesis via de novo pathway; CTP from UDP: step 2/2.</text>
</comment>
<feature type="binding site" evidence="11">
    <location>
        <position position="68"/>
    </location>
    <ligand>
        <name>L-glutamine</name>
        <dbReference type="ChEBI" id="CHEBI:58359"/>
    </ligand>
</feature>
<dbReference type="Pfam" id="PF06418">
    <property type="entry name" value="CTP_synth_N"/>
    <property type="match status" value="1"/>
</dbReference>
<feature type="binding site" evidence="11">
    <location>
        <position position="369"/>
    </location>
    <ligand>
        <name>L-glutamine</name>
        <dbReference type="ChEBI" id="CHEBI:58359"/>
    </ligand>
</feature>
<dbReference type="GO" id="GO:0005829">
    <property type="term" value="C:cytosol"/>
    <property type="evidence" value="ECO:0007669"/>
    <property type="project" value="TreeGrafter"/>
</dbReference>
<evidence type="ECO:0000256" key="3">
    <source>
        <dbReference type="ARBA" id="ARBA00022598"/>
    </source>
</evidence>
<feature type="binding site" evidence="11">
    <location>
        <position position="27"/>
    </location>
    <ligand>
        <name>UTP</name>
        <dbReference type="ChEBI" id="CHEBI:46398"/>
    </ligand>
</feature>
<proteinExistence type="inferred from homology"/>
<dbReference type="PANTHER" id="PTHR11550:SF0">
    <property type="entry name" value="CTP SYNTHASE-RELATED"/>
    <property type="match status" value="1"/>
</dbReference>
<dbReference type="CDD" id="cd03113">
    <property type="entry name" value="CTPS_N"/>
    <property type="match status" value="1"/>
</dbReference>
<evidence type="ECO:0000259" key="13">
    <source>
        <dbReference type="Pfam" id="PF06418"/>
    </source>
</evidence>
<feature type="binding site" evidence="11">
    <location>
        <position position="85"/>
    </location>
    <ligand>
        <name>Mg(2+)</name>
        <dbReference type="ChEBI" id="CHEBI:18420"/>
    </ligand>
</feature>
<dbReference type="GO" id="GO:0005524">
    <property type="term" value="F:ATP binding"/>
    <property type="evidence" value="ECO:0007669"/>
    <property type="project" value="UniProtKB-KW"/>
</dbReference>
<comment type="activity regulation">
    <text evidence="11">Allosterically activated by GTP, when glutamine is the substrate; GTP has no effect on the reaction when ammonia is the substrate. The allosteric effector GTP functions by stabilizing the protein conformation that binds the tetrahedral intermediate(s) formed during glutamine hydrolysis. Inhibited by the product CTP, via allosteric rather than competitive inhibition.</text>
</comment>
<reference evidence="14 15" key="1">
    <citation type="journal article" date="2013" name="PLoS ONE">
        <title>Genome-Wide Relatedness of Treponema pedis, from Gingiva and Necrotic Skin Lesions of Pigs, with the Human Oral Pathogen Treponema denticola.</title>
        <authorList>
            <person name="Svartstrom O."/>
            <person name="Mushtaq M."/>
            <person name="Pringle M."/>
            <person name="Segerman B."/>
        </authorList>
    </citation>
    <scope>NUCLEOTIDE SEQUENCE [LARGE SCALE GENOMIC DNA]</scope>
    <source>
        <strain evidence="14">T A4</strain>
    </source>
</reference>
<dbReference type="Pfam" id="PF00117">
    <property type="entry name" value="GATase"/>
    <property type="match status" value="1"/>
</dbReference>
<comment type="function">
    <text evidence="11">Catalyzes the ATP-dependent amination of UTP to CTP with either L-glutamine or ammonia as the source of nitrogen. Regulates intracellular CTP levels through interactions with the four ribonucleotide triphosphates.</text>
</comment>
<feature type="region of interest" description="Amidoligase domain" evidence="11">
    <location>
        <begin position="1"/>
        <end position="281"/>
    </location>
</feature>
<comment type="similarity">
    <text evidence="2 11">Belongs to the CTP synthase family.</text>
</comment>
<dbReference type="SUPFAM" id="SSF52317">
    <property type="entry name" value="Class I glutamine amidotransferase-like"/>
    <property type="match status" value="1"/>
</dbReference>
<evidence type="ECO:0000256" key="5">
    <source>
        <dbReference type="ARBA" id="ARBA00022741"/>
    </source>
</evidence>
<comment type="catalytic activity">
    <reaction evidence="11">
        <text>UTP + NH4(+) + ATP = CTP + ADP + phosphate + 2 H(+)</text>
        <dbReference type="Rhea" id="RHEA:16597"/>
        <dbReference type="ChEBI" id="CHEBI:15378"/>
        <dbReference type="ChEBI" id="CHEBI:28938"/>
        <dbReference type="ChEBI" id="CHEBI:30616"/>
        <dbReference type="ChEBI" id="CHEBI:37563"/>
        <dbReference type="ChEBI" id="CHEBI:43474"/>
        <dbReference type="ChEBI" id="CHEBI:46398"/>
        <dbReference type="ChEBI" id="CHEBI:456216"/>
    </reaction>
</comment>
<evidence type="ECO:0000259" key="12">
    <source>
        <dbReference type="Pfam" id="PF00117"/>
    </source>
</evidence>
<dbReference type="GO" id="GO:0019856">
    <property type="term" value="P:pyrimidine nucleobase biosynthetic process"/>
    <property type="evidence" value="ECO:0007669"/>
    <property type="project" value="TreeGrafter"/>
</dbReference>
<feature type="domain" description="Glutamine amidotransferase" evidence="12">
    <location>
        <begin position="316"/>
        <end position="540"/>
    </location>
</feature>
<dbReference type="Proteomes" id="UP000015620">
    <property type="component" value="Chromosome"/>
</dbReference>
<dbReference type="PROSITE" id="PS51273">
    <property type="entry name" value="GATASE_TYPE_1"/>
    <property type="match status" value="1"/>
</dbReference>
<dbReference type="InterPro" id="IPR017456">
    <property type="entry name" value="CTP_synthase_N"/>
</dbReference>
<dbReference type="FunFam" id="3.40.50.880:FF:000002">
    <property type="entry name" value="CTP synthase"/>
    <property type="match status" value="1"/>
</dbReference>
<dbReference type="InterPro" id="IPR004468">
    <property type="entry name" value="CTP_synthase"/>
</dbReference>